<reference evidence="8 9" key="1">
    <citation type="submission" date="2019-07" db="EMBL/GenBank/DDBJ databases">
        <authorList>
            <person name="Jastrzebski P J."/>
            <person name="Paukszto L."/>
            <person name="Jastrzebski P J."/>
        </authorList>
    </citation>
    <scope>NUCLEOTIDE SEQUENCE [LARGE SCALE GENOMIC DNA]</scope>
    <source>
        <strain evidence="8 9">WMS-il1</strain>
    </source>
</reference>
<feature type="region of interest" description="Disordered" evidence="5">
    <location>
        <begin position="1221"/>
        <end position="1260"/>
    </location>
</feature>
<dbReference type="Pfam" id="PF00102">
    <property type="entry name" value="Y_phosphatase"/>
    <property type="match status" value="2"/>
</dbReference>
<feature type="compositionally biased region" description="Low complexity" evidence="5">
    <location>
        <begin position="960"/>
        <end position="978"/>
    </location>
</feature>
<dbReference type="PANTHER" id="PTHR23030:SF30">
    <property type="entry name" value="TYROSINE-PROTEIN PHOSPHATASE NON-RECEPTOR TYPE 23"/>
    <property type="match status" value="1"/>
</dbReference>
<feature type="region of interest" description="Disordered" evidence="5">
    <location>
        <begin position="1523"/>
        <end position="1548"/>
    </location>
</feature>
<gene>
    <name evidence="8" type="ORF">WMSIL1_LOCUS14680</name>
</gene>
<dbReference type="Gene3D" id="1.25.40.280">
    <property type="entry name" value="alix/aip1 like domains"/>
    <property type="match status" value="1"/>
</dbReference>
<feature type="region of interest" description="Disordered" evidence="5">
    <location>
        <begin position="1046"/>
        <end position="1077"/>
    </location>
</feature>
<dbReference type="EMBL" id="CABIJS010000713">
    <property type="protein sequence ID" value="VUZ57206.1"/>
    <property type="molecule type" value="Genomic_DNA"/>
</dbReference>
<dbReference type="InterPro" id="IPR004328">
    <property type="entry name" value="BRO1_dom"/>
</dbReference>
<feature type="compositionally biased region" description="Polar residues" evidence="5">
    <location>
        <begin position="797"/>
        <end position="812"/>
    </location>
</feature>
<feature type="compositionally biased region" description="Low complexity" evidence="5">
    <location>
        <begin position="1062"/>
        <end position="1074"/>
    </location>
</feature>
<dbReference type="PROSITE" id="PS51180">
    <property type="entry name" value="BRO1"/>
    <property type="match status" value="1"/>
</dbReference>
<dbReference type="Pfam" id="PF13949">
    <property type="entry name" value="ALIX_LYPXL_bnd"/>
    <property type="match status" value="1"/>
</dbReference>
<feature type="compositionally biased region" description="Polar residues" evidence="5">
    <location>
        <begin position="1838"/>
        <end position="1847"/>
    </location>
</feature>
<feature type="domain" description="BRO1" evidence="7">
    <location>
        <begin position="8"/>
        <end position="400"/>
    </location>
</feature>
<evidence type="ECO:0000313" key="9">
    <source>
        <dbReference type="Proteomes" id="UP000321570"/>
    </source>
</evidence>
<evidence type="ECO:0000256" key="5">
    <source>
        <dbReference type="SAM" id="MobiDB-lite"/>
    </source>
</evidence>
<organism evidence="8 9">
    <name type="scientific">Hymenolepis diminuta</name>
    <name type="common">Rat tapeworm</name>
    <dbReference type="NCBI Taxonomy" id="6216"/>
    <lineage>
        <taxon>Eukaryota</taxon>
        <taxon>Metazoa</taxon>
        <taxon>Spiralia</taxon>
        <taxon>Lophotrochozoa</taxon>
        <taxon>Platyhelminthes</taxon>
        <taxon>Cestoda</taxon>
        <taxon>Eucestoda</taxon>
        <taxon>Cyclophyllidea</taxon>
        <taxon>Hymenolepididae</taxon>
        <taxon>Hymenolepis</taxon>
    </lineage>
</organism>
<dbReference type="SMART" id="SM01041">
    <property type="entry name" value="BRO1"/>
    <property type="match status" value="1"/>
</dbReference>
<dbReference type="InterPro" id="IPR000242">
    <property type="entry name" value="PTP_cat"/>
</dbReference>
<dbReference type="GO" id="GO:0005768">
    <property type="term" value="C:endosome"/>
    <property type="evidence" value="ECO:0007669"/>
    <property type="project" value="UniProtKB-SubCell"/>
</dbReference>
<proteinExistence type="predicted"/>
<feature type="region of interest" description="Disordered" evidence="5">
    <location>
        <begin position="786"/>
        <end position="828"/>
    </location>
</feature>
<dbReference type="SMART" id="SM00194">
    <property type="entry name" value="PTPc"/>
    <property type="match status" value="1"/>
</dbReference>
<dbReference type="PRINTS" id="PR00700">
    <property type="entry name" value="PRTYPHPHTASE"/>
</dbReference>
<dbReference type="Gene3D" id="3.90.190.10">
    <property type="entry name" value="Protein tyrosine phosphatase superfamily"/>
    <property type="match status" value="1"/>
</dbReference>
<accession>A0A564ZCN1</accession>
<dbReference type="InterPro" id="IPR029021">
    <property type="entry name" value="Prot-tyrosine_phosphatase-like"/>
</dbReference>
<dbReference type="GO" id="GO:0032456">
    <property type="term" value="P:endocytic recycling"/>
    <property type="evidence" value="ECO:0007669"/>
    <property type="project" value="TreeGrafter"/>
</dbReference>
<dbReference type="GO" id="GO:0043328">
    <property type="term" value="P:protein transport to vacuole involved in ubiquitin-dependent protein catabolic process via the multivesicular body sorting pathway"/>
    <property type="evidence" value="ECO:0007669"/>
    <property type="project" value="TreeGrafter"/>
</dbReference>
<protein>
    <recommendedName>
        <fullName evidence="10">BRO1 domain-containing protein</fullName>
    </recommendedName>
</protein>
<feature type="domain" description="Tyrosine-protein phosphatase" evidence="6">
    <location>
        <begin position="1410"/>
        <end position="1725"/>
    </location>
</feature>
<dbReference type="Pfam" id="PF03097">
    <property type="entry name" value="BRO1"/>
    <property type="match status" value="1"/>
</dbReference>
<dbReference type="PROSITE" id="PS50055">
    <property type="entry name" value="TYR_PHOSPHATASE_PTP"/>
    <property type="match status" value="1"/>
</dbReference>
<dbReference type="InterPro" id="IPR025304">
    <property type="entry name" value="ALIX_V_dom"/>
</dbReference>
<feature type="compositionally biased region" description="Basic and acidic residues" evidence="5">
    <location>
        <begin position="1759"/>
        <end position="1768"/>
    </location>
</feature>
<feature type="region of interest" description="Disordered" evidence="5">
    <location>
        <begin position="926"/>
        <end position="993"/>
    </location>
</feature>
<evidence type="ECO:0008006" key="10">
    <source>
        <dbReference type="Google" id="ProtNLM"/>
    </source>
</evidence>
<sequence length="1891" mass="208901">MDNVPRIPMFIVPLKISPVAPDISPIKKKIRKRYGEQTFINEDIFRNFLALRTECCKFPSDENSLVIIKRYYAHLMLLKNRIDLTTPKLVEWPWQDAFYQKQFVRTEITYEEAAILYGLGAAYAHLGRKQSRMEGESMKTACTYFQCAAWIFQSLRERYGSFTGAEDMTGDLFHIYSLICLSQAQECIAEKAIADKRSPSITAKLVKNLAESYERCAAMVSVLDESVPPKFRKDWSRVILIKKSYYSSLVNYFLALDNANEMKFGITVAHYKLAQTDIEEAWRVAKTFTDSIEPQLGQSMIATIQFAREIIVKGCADAIKDNSQIYHELVPQPQDLAKIEGACLAKPTPFDYTDREVIGEDIFKDLLPLKTLKASSVYSEKKADFLRKVLADVEEKDTNLSSFLSSLNLDPKELLKPDSGLPQALLDQCAKFNAMECSPESQLTAQMSALVDISVDVEADLEELSDAIQRTQERLNAISPTAPASKVGPIKEQLNKVFDRYGKFTAAKAQAKESNTRLHEALTEHLKTLHILTRTPEEIEATLPNANHLITDSELLEGLDEAARILSKVEEMRAQRTRMLEDLRAGLQADDITQELLTTSTTEERNALFQRHLDVHQKAVDLLNLNLTAQENISRALIDAHAKVGVKKHDILKCRRQRAEEIDDLVRSGEAYDDLILKCGEGQAFYHDISERLTALHTDLDRINIAIDDLEMKNTFPPSISAHQPASAFSVPLPALIPPADTVSKGPPRLRDVMRARAAAAENDAKGQPGIPLTNPIQVPPAIAPGAQAYWQPSPPTQVWQPNVTTSNTSTPAAVEPAQPSPTPNATAQQQGQFMQTSQMVGYPGSYYQSPYFACIQYPSRSPVPQQNQAFGQRPQQYPSVTGYPHQQYRPTVPPVQQNPSPLPLSGSQSSLAGMINQQYRPPAPVIQQSSSHIPHLQNQGSLSGVMNQSQQQCQPTIPPVQQSSSPLPQSESQTSLPGISNLPQQQYGSNTPPVQQQFGVPVQPAYPQKIRHSISVRPILPMPDQNQQQYRPVVPVVQPTMSQSIRTTTPMPQPIQSPFKSSNPSPQPTQSTSGAPLKFSEMMSRTQYGIPSPSLFQPTPQATVQPPPAAVTQLKPATPDTTTTETTGTNTQKMKFSEMMSKGYGSITPTPTPQFFGQVTPVISQPNGNKQNPQQPPQVYAQYAGFGTPNYGQLYHAGQQYPYAFQQPGIPSAYNPSVIATSQSSQQQNGTSAVSKQGPKVAEKAVVSTPNPQEVKKEAPIPTAEVKISSPFEEILPEDTTLQPTEPPQPTAVEFVPESVASLDAINTPEDQEKEPITPTVLTQADLEVQRREKHLRAIYDTAESGFVSTYGEAVKSVSTSNLSSNLDSLSDQLALNRFIDSTERLLTWIETMNDPIQTSTDSRQTTRLEQSWSRLNEIASQIPGKRPTQAAARCSASKNRCHECIAYDFNRVQLKRDLSSKKDDYINASNLDFVSSLGEWCPRYLLTQAPLPNTVADFWSIIFDQACELIIMTLPPRRRNSVLPSSLDPPESYAEGAYGDPADSRRVPPHLPPMKVGSRIQVGTGNSTLEIRLQAIKLTRPDSVSLQSPTVDSISRSTCIERILTLRNCGSQQTRTVVHLCYSGPIPNSSDPCSISSFTAFVQTAVSFYKQQRNLTHPIAVVSEDGGGLGGVFVASSAAILYAEVLGRIADICELAGFLCQQRRAAINQPNQLGATYSIVGLAAKQSLARRDIIVGPSSNKSRNTSTTDDTPSEVSKTVKKDEPSKPQDFTSSLFSAQHLQLPDMMSALGFAPAKLEDKSQENMEKIQEVQENKLETESNGVFRDLPSHLVDLSLTDESTNGSPSNRRHYLARDFTDPEYKKSRDGLASDKNPFGDLDPLNQVTSGTDN</sequence>
<dbReference type="Gene3D" id="1.20.120.560">
    <property type="entry name" value="alix/aip1 in complex with the ypdl late domain"/>
    <property type="match status" value="1"/>
</dbReference>
<feature type="region of interest" description="Disordered" evidence="5">
    <location>
        <begin position="1837"/>
        <end position="1891"/>
    </location>
</feature>
<keyword evidence="4" id="KW-0967">Endosome</keyword>
<evidence type="ECO:0000313" key="8">
    <source>
        <dbReference type="EMBL" id="VUZ57206.1"/>
    </source>
</evidence>
<feature type="compositionally biased region" description="Polar residues" evidence="5">
    <location>
        <begin position="1739"/>
        <end position="1758"/>
    </location>
</feature>
<dbReference type="GO" id="GO:0004725">
    <property type="term" value="F:protein tyrosine phosphatase activity"/>
    <property type="evidence" value="ECO:0007669"/>
    <property type="project" value="InterPro"/>
</dbReference>
<feature type="region of interest" description="Disordered" evidence="5">
    <location>
        <begin position="1736"/>
        <end position="1772"/>
    </location>
</feature>
<feature type="compositionally biased region" description="Polar residues" evidence="5">
    <location>
        <begin position="1046"/>
        <end position="1061"/>
    </location>
</feature>
<evidence type="ECO:0000256" key="1">
    <source>
        <dbReference type="ARBA" id="ARBA00004177"/>
    </source>
</evidence>
<keyword evidence="9" id="KW-1185">Reference proteome</keyword>
<dbReference type="PANTHER" id="PTHR23030">
    <property type="entry name" value="PCD6 INTERACTING PROTEIN-RELATED"/>
    <property type="match status" value="1"/>
</dbReference>
<evidence type="ECO:0000256" key="4">
    <source>
        <dbReference type="ARBA" id="ARBA00022753"/>
    </source>
</evidence>
<dbReference type="GO" id="GO:0045022">
    <property type="term" value="P:early endosome to late endosome transport"/>
    <property type="evidence" value="ECO:0007669"/>
    <property type="project" value="TreeGrafter"/>
</dbReference>
<evidence type="ECO:0000259" key="6">
    <source>
        <dbReference type="PROSITE" id="PS50055"/>
    </source>
</evidence>
<feature type="compositionally biased region" description="Polar residues" evidence="5">
    <location>
        <begin position="982"/>
        <end position="992"/>
    </location>
</feature>
<evidence type="ECO:0000259" key="7">
    <source>
        <dbReference type="PROSITE" id="PS51180"/>
    </source>
</evidence>
<dbReference type="SUPFAM" id="SSF52799">
    <property type="entry name" value="(Phosphotyrosine protein) phosphatases II"/>
    <property type="match status" value="1"/>
</dbReference>
<name>A0A564ZCN1_HYMDI</name>
<dbReference type="Gene3D" id="1.20.140.50">
    <property type="entry name" value="alix/aip1 like domains"/>
    <property type="match status" value="1"/>
</dbReference>
<feature type="compositionally biased region" description="Basic and acidic residues" evidence="5">
    <location>
        <begin position="1853"/>
        <end position="1870"/>
    </location>
</feature>
<keyword evidence="3" id="KW-0963">Cytoplasm</keyword>
<evidence type="ECO:0000256" key="2">
    <source>
        <dbReference type="ARBA" id="ARBA00004496"/>
    </source>
</evidence>
<comment type="subcellular location">
    <subcellularLocation>
        <location evidence="2">Cytoplasm</location>
    </subcellularLocation>
    <subcellularLocation>
        <location evidence="1">Endosome</location>
    </subcellularLocation>
</comment>
<feature type="compositionally biased region" description="Polar residues" evidence="5">
    <location>
        <begin position="927"/>
        <end position="956"/>
    </location>
</feature>
<dbReference type="Proteomes" id="UP000321570">
    <property type="component" value="Unassembled WGS sequence"/>
</dbReference>
<evidence type="ECO:0000256" key="3">
    <source>
        <dbReference type="ARBA" id="ARBA00022490"/>
    </source>
</evidence>
<dbReference type="InterPro" id="IPR038499">
    <property type="entry name" value="BRO1_sf"/>
</dbReference>
<feature type="region of interest" description="Disordered" evidence="5">
    <location>
        <begin position="1100"/>
        <end position="1129"/>
    </location>
</feature>